<dbReference type="Pfam" id="PF04103">
    <property type="entry name" value="CD20"/>
    <property type="match status" value="1"/>
</dbReference>
<keyword evidence="3 6" id="KW-0812">Transmembrane</keyword>
<protein>
    <submittedName>
        <fullName evidence="7">Uncharacterized protein</fullName>
    </submittedName>
</protein>
<evidence type="ECO:0000256" key="5">
    <source>
        <dbReference type="ARBA" id="ARBA00023136"/>
    </source>
</evidence>
<dbReference type="KEGG" id="spu:105446278"/>
<dbReference type="PANTHER" id="PTHR23320">
    <property type="entry name" value="MEMBRANE-SPANNING 4-DOMAINS SUBFAMILY A MS4A -RELATED"/>
    <property type="match status" value="1"/>
</dbReference>
<reference evidence="7" key="2">
    <citation type="submission" date="2021-01" db="UniProtKB">
        <authorList>
            <consortium name="EnsemblMetazoa"/>
        </authorList>
    </citation>
    <scope>IDENTIFICATION</scope>
</reference>
<dbReference type="Proteomes" id="UP000007110">
    <property type="component" value="Unassembled WGS sequence"/>
</dbReference>
<keyword evidence="5 6" id="KW-0472">Membrane</keyword>
<dbReference type="InParanoid" id="A0A7M7SY67"/>
<dbReference type="AlphaFoldDB" id="A0A7M7SY67"/>
<evidence type="ECO:0000313" key="7">
    <source>
        <dbReference type="EnsemblMetazoa" id="XP_030839931"/>
    </source>
</evidence>
<feature type="transmembrane region" description="Helical" evidence="6">
    <location>
        <begin position="143"/>
        <end position="171"/>
    </location>
</feature>
<reference evidence="8" key="1">
    <citation type="submission" date="2015-02" db="EMBL/GenBank/DDBJ databases">
        <title>Genome sequencing for Strongylocentrotus purpuratus.</title>
        <authorList>
            <person name="Murali S."/>
            <person name="Liu Y."/>
            <person name="Vee V."/>
            <person name="English A."/>
            <person name="Wang M."/>
            <person name="Skinner E."/>
            <person name="Han Y."/>
            <person name="Muzny D.M."/>
            <person name="Worley K.C."/>
            <person name="Gibbs R.A."/>
        </authorList>
    </citation>
    <scope>NUCLEOTIDE SEQUENCE</scope>
</reference>
<feature type="transmembrane region" description="Helical" evidence="6">
    <location>
        <begin position="82"/>
        <end position="98"/>
    </location>
</feature>
<dbReference type="EnsemblMetazoa" id="XM_030984072">
    <property type="protein sequence ID" value="XP_030839932"/>
    <property type="gene ID" value="LOC105446278"/>
</dbReference>
<keyword evidence="8" id="KW-1185">Reference proteome</keyword>
<organism evidence="7 8">
    <name type="scientific">Strongylocentrotus purpuratus</name>
    <name type="common">Purple sea urchin</name>
    <dbReference type="NCBI Taxonomy" id="7668"/>
    <lineage>
        <taxon>Eukaryota</taxon>
        <taxon>Metazoa</taxon>
        <taxon>Echinodermata</taxon>
        <taxon>Eleutherozoa</taxon>
        <taxon>Echinozoa</taxon>
        <taxon>Echinoidea</taxon>
        <taxon>Euechinoidea</taxon>
        <taxon>Echinacea</taxon>
        <taxon>Camarodonta</taxon>
        <taxon>Echinidea</taxon>
        <taxon>Strongylocentrotidae</taxon>
        <taxon>Strongylocentrotus</taxon>
    </lineage>
</organism>
<sequence length="207" mass="22737">MAEADNRSYTRQVDRTSSCLSMKKYRERKKDSPPDEGKVRHYNGAWSMILGVTLIVCAFFSTIIGVIAVFVESEFHEFGPGIWAGMFFLAPGVFGIVARNKIRCFVFGFLGASVSSLVISSNIIVILSIGLSRDHVENDVTAVIVNIIGIILALIAMMTSLFAILLCSIPFCQPPDNKCPRCSSKQGRDNPIYLVLDEQGTTPEPPL</sequence>
<dbReference type="RefSeq" id="XP_030839932.1">
    <property type="nucleotide sequence ID" value="XM_030984072.1"/>
</dbReference>
<name>A0A7M7SY67_STRPU</name>
<dbReference type="PANTHER" id="PTHR23320:SF130">
    <property type="entry name" value="TRANSMEMBRANE PROTEIN 212"/>
    <property type="match status" value="1"/>
</dbReference>
<dbReference type="GO" id="GO:0016020">
    <property type="term" value="C:membrane"/>
    <property type="evidence" value="ECO:0007669"/>
    <property type="project" value="UniProtKB-SubCell"/>
</dbReference>
<dbReference type="InterPro" id="IPR007237">
    <property type="entry name" value="CD20-like"/>
</dbReference>
<comment type="subcellular location">
    <subcellularLocation>
        <location evidence="1">Membrane</location>
        <topology evidence="1">Multi-pass membrane protein</topology>
    </subcellularLocation>
</comment>
<evidence type="ECO:0000256" key="4">
    <source>
        <dbReference type="ARBA" id="ARBA00022989"/>
    </source>
</evidence>
<evidence type="ECO:0000256" key="1">
    <source>
        <dbReference type="ARBA" id="ARBA00004141"/>
    </source>
</evidence>
<dbReference type="InterPro" id="IPR030417">
    <property type="entry name" value="MS4A"/>
</dbReference>
<keyword evidence="4 6" id="KW-1133">Transmembrane helix</keyword>
<dbReference type="EnsemblMetazoa" id="XM_030984071">
    <property type="protein sequence ID" value="XP_030839931"/>
    <property type="gene ID" value="LOC105446278"/>
</dbReference>
<comment type="similarity">
    <text evidence="2">Belongs to the MS4A family.</text>
</comment>
<evidence type="ECO:0000313" key="8">
    <source>
        <dbReference type="Proteomes" id="UP000007110"/>
    </source>
</evidence>
<evidence type="ECO:0000256" key="3">
    <source>
        <dbReference type="ARBA" id="ARBA00022692"/>
    </source>
</evidence>
<dbReference type="OrthoDB" id="10442358at2759"/>
<dbReference type="RefSeq" id="XP_030839931.1">
    <property type="nucleotide sequence ID" value="XM_030984071.1"/>
</dbReference>
<proteinExistence type="inferred from homology"/>
<evidence type="ECO:0000256" key="2">
    <source>
        <dbReference type="ARBA" id="ARBA00009565"/>
    </source>
</evidence>
<feature type="transmembrane region" description="Helical" evidence="6">
    <location>
        <begin position="48"/>
        <end position="70"/>
    </location>
</feature>
<accession>A0A7M7SY67</accession>
<dbReference type="GeneID" id="105446278"/>
<dbReference type="OMA" id="CRSKQAM"/>
<feature type="transmembrane region" description="Helical" evidence="6">
    <location>
        <begin position="105"/>
        <end position="131"/>
    </location>
</feature>
<evidence type="ECO:0000256" key="6">
    <source>
        <dbReference type="SAM" id="Phobius"/>
    </source>
</evidence>